<protein>
    <submittedName>
        <fullName evidence="1">Uncharacterized protein</fullName>
    </submittedName>
</protein>
<dbReference type="AlphaFoldDB" id="A0A0F9QLA8"/>
<gene>
    <name evidence="1" type="ORF">LCGC14_1001650</name>
</gene>
<evidence type="ECO:0000313" key="1">
    <source>
        <dbReference type="EMBL" id="KKN13896.1"/>
    </source>
</evidence>
<name>A0A0F9QLA8_9ZZZZ</name>
<organism evidence="1">
    <name type="scientific">marine sediment metagenome</name>
    <dbReference type="NCBI Taxonomy" id="412755"/>
    <lineage>
        <taxon>unclassified sequences</taxon>
        <taxon>metagenomes</taxon>
        <taxon>ecological metagenomes</taxon>
    </lineage>
</organism>
<accession>A0A0F9QLA8</accession>
<dbReference type="EMBL" id="LAZR01003872">
    <property type="protein sequence ID" value="KKN13896.1"/>
    <property type="molecule type" value="Genomic_DNA"/>
</dbReference>
<comment type="caution">
    <text evidence="1">The sequence shown here is derived from an EMBL/GenBank/DDBJ whole genome shotgun (WGS) entry which is preliminary data.</text>
</comment>
<proteinExistence type="predicted"/>
<reference evidence="1" key="1">
    <citation type="journal article" date="2015" name="Nature">
        <title>Complex archaea that bridge the gap between prokaryotes and eukaryotes.</title>
        <authorList>
            <person name="Spang A."/>
            <person name="Saw J.H."/>
            <person name="Jorgensen S.L."/>
            <person name="Zaremba-Niedzwiedzka K."/>
            <person name="Martijn J."/>
            <person name="Lind A.E."/>
            <person name="van Eijk R."/>
            <person name="Schleper C."/>
            <person name="Guy L."/>
            <person name="Ettema T.J."/>
        </authorList>
    </citation>
    <scope>NUCLEOTIDE SEQUENCE</scope>
</reference>
<sequence length="46" mass="5800">MDIWKNIIIDKHFWAFYYYCKRLGDKIWFQKLDDNRANLYLIKNGK</sequence>